<organism evidence="2">
    <name type="scientific">Chromera velia CCMP2878</name>
    <dbReference type="NCBI Taxonomy" id="1169474"/>
    <lineage>
        <taxon>Eukaryota</taxon>
        <taxon>Sar</taxon>
        <taxon>Alveolata</taxon>
        <taxon>Colpodellida</taxon>
        <taxon>Chromeraceae</taxon>
        <taxon>Chromera</taxon>
    </lineage>
</organism>
<evidence type="ECO:0000313" key="2">
    <source>
        <dbReference type="EMBL" id="CEM32052.1"/>
    </source>
</evidence>
<dbReference type="VEuPathDB" id="CryptoDB:Cvel_22751"/>
<feature type="compositionally biased region" description="Acidic residues" evidence="1">
    <location>
        <begin position="86"/>
        <end position="98"/>
    </location>
</feature>
<reference evidence="2" key="1">
    <citation type="submission" date="2014-11" db="EMBL/GenBank/DDBJ databases">
        <authorList>
            <person name="Otto D Thomas"/>
            <person name="Naeem Raeece"/>
        </authorList>
    </citation>
    <scope>NUCLEOTIDE SEQUENCE</scope>
</reference>
<gene>
    <name evidence="2" type="ORF">Cvel_22751</name>
</gene>
<dbReference type="AlphaFoldDB" id="A0A0G4GP49"/>
<feature type="region of interest" description="Disordered" evidence="1">
    <location>
        <begin position="127"/>
        <end position="175"/>
    </location>
</feature>
<protein>
    <submittedName>
        <fullName evidence="2">Uncharacterized protein</fullName>
    </submittedName>
</protein>
<feature type="region of interest" description="Disordered" evidence="1">
    <location>
        <begin position="56"/>
        <end position="102"/>
    </location>
</feature>
<name>A0A0G4GP49_9ALVE</name>
<accession>A0A0G4GP49</accession>
<feature type="compositionally biased region" description="Low complexity" evidence="1">
    <location>
        <begin position="136"/>
        <end position="175"/>
    </location>
</feature>
<evidence type="ECO:0000256" key="1">
    <source>
        <dbReference type="SAM" id="MobiDB-lite"/>
    </source>
</evidence>
<dbReference type="EMBL" id="CDMZ01001403">
    <property type="protein sequence ID" value="CEM32052.1"/>
    <property type="molecule type" value="Genomic_DNA"/>
</dbReference>
<sequence length="175" mass="19193">MTDTVETEAQRLQRQRDEAIHPFSTYCYPEELHMRTKRLLKNPPPEGPLLIDHQRGMIGTYDPGDHPAPQMPELPRPPLKFYDFTDTNEDDESAEEVSEPSVFHTQLQVPEVQRAIWKFDVPWNIFGSGDGEGSSQGAEQTSETAAAASGGSDPSASSSSAPPVVVPTGETVEGE</sequence>
<proteinExistence type="predicted"/>
<feature type="compositionally biased region" description="Pro residues" evidence="1">
    <location>
        <begin position="69"/>
        <end position="78"/>
    </location>
</feature>